<dbReference type="AlphaFoldDB" id="A0A1J5P9L6"/>
<dbReference type="Pfam" id="PF13906">
    <property type="entry name" value="AA_permease_C"/>
    <property type="match status" value="1"/>
</dbReference>
<keyword evidence="1" id="KW-0812">Transmembrane</keyword>
<keyword evidence="1" id="KW-1133">Transmembrane helix</keyword>
<comment type="caution">
    <text evidence="3">The sequence shown here is derived from an EMBL/GenBank/DDBJ whole genome shotgun (WGS) entry which is preliminary data.</text>
</comment>
<evidence type="ECO:0000259" key="2">
    <source>
        <dbReference type="Pfam" id="PF13906"/>
    </source>
</evidence>
<accession>A0A1J5P9L6</accession>
<name>A0A1J5P9L6_9ZZZZ</name>
<sequence length="53" mass="5900">MLAPLGILGCVWIARGLPALTWYRFFIWLAIGLVIYFFYGSRKSRLAAAAPAP</sequence>
<proteinExistence type="predicted"/>
<evidence type="ECO:0000313" key="3">
    <source>
        <dbReference type="EMBL" id="OIQ67432.1"/>
    </source>
</evidence>
<protein>
    <recommendedName>
        <fullName evidence="2">Cationic amino acid transporter C-terminal domain-containing protein</fullName>
    </recommendedName>
</protein>
<feature type="transmembrane region" description="Helical" evidence="1">
    <location>
        <begin position="20"/>
        <end position="39"/>
    </location>
</feature>
<organism evidence="3">
    <name type="scientific">mine drainage metagenome</name>
    <dbReference type="NCBI Taxonomy" id="410659"/>
    <lineage>
        <taxon>unclassified sequences</taxon>
        <taxon>metagenomes</taxon>
        <taxon>ecological metagenomes</taxon>
    </lineage>
</organism>
<reference evidence="3" key="1">
    <citation type="submission" date="2016-10" db="EMBL/GenBank/DDBJ databases">
        <title>Sequence of Gallionella enrichment culture.</title>
        <authorList>
            <person name="Poehlein A."/>
            <person name="Muehling M."/>
            <person name="Daniel R."/>
        </authorList>
    </citation>
    <scope>NUCLEOTIDE SEQUENCE</scope>
</reference>
<gene>
    <name evidence="3" type="ORF">GALL_509870</name>
</gene>
<dbReference type="EMBL" id="MLJW01005929">
    <property type="protein sequence ID" value="OIQ67432.1"/>
    <property type="molecule type" value="Genomic_DNA"/>
</dbReference>
<feature type="domain" description="Cationic amino acid transporter C-terminal" evidence="2">
    <location>
        <begin position="7"/>
        <end position="44"/>
    </location>
</feature>
<evidence type="ECO:0000256" key="1">
    <source>
        <dbReference type="SAM" id="Phobius"/>
    </source>
</evidence>
<dbReference type="InterPro" id="IPR029485">
    <property type="entry name" value="CAT_C"/>
</dbReference>
<keyword evidence="1" id="KW-0472">Membrane</keyword>